<evidence type="ECO:0000256" key="8">
    <source>
        <dbReference type="ARBA" id="ARBA00022679"/>
    </source>
</evidence>
<dbReference type="Pfam" id="PF00953">
    <property type="entry name" value="Glycos_transf_4"/>
    <property type="match status" value="1"/>
</dbReference>
<evidence type="ECO:0000256" key="4">
    <source>
        <dbReference type="ARBA" id="ARBA00009317"/>
    </source>
</evidence>
<evidence type="ECO:0000256" key="12">
    <source>
        <dbReference type="ARBA" id="ARBA00022842"/>
    </source>
</evidence>
<evidence type="ECO:0000256" key="13">
    <source>
        <dbReference type="ARBA" id="ARBA00022989"/>
    </source>
</evidence>
<comment type="function">
    <text evidence="17">UDP-N-acetylglucosamine--dolichyl-phosphate N-acetylglucosaminephosphotransferase that operates in the biosynthetic pathway of dolichol-linked oligosaccharides, the glycan precursors employed in protein asparagine (N)-glycosylation. The assembly of dolichol-linked oligosaccharides begins on the cytosolic side of the endoplasmic reticulum membrane and finishes in its lumen. The sequential addition of sugars to dolichol pyrophosphate produces dolichol-linked oligosaccharides containing fourteen sugars, including two GlcNAcs, nine mannoses and three glucoses. Once assembled, the oligosaccharide is transferred from the lipid to nascent proteins by oligosaccharyltransferases. Catalyzes the initial step of dolichol-linked oligosaccharide biosynthesis, transfering GlcNAc-1-P from cytosolic UDP-GlcNAc onto the carrier lipid dolichyl phosphate (P-dolichol), yielding GlcNAc-P-P-dolichol embedded in the cytoplasmic leaflet of the endoplasmic reticulum membrane.</text>
</comment>
<dbReference type="InterPro" id="IPR000715">
    <property type="entry name" value="Glycosyl_transferase_4"/>
</dbReference>
<feature type="transmembrane region" description="Helical" evidence="19">
    <location>
        <begin position="230"/>
        <end position="250"/>
    </location>
</feature>
<keyword evidence="10" id="KW-0479">Metal-binding</keyword>
<name>A0A1B2JBG1_PICPA</name>
<keyword evidence="12" id="KW-0460">Magnesium</keyword>
<evidence type="ECO:0000256" key="18">
    <source>
        <dbReference type="ARBA" id="ARBA00045078"/>
    </source>
</evidence>
<evidence type="ECO:0000256" key="17">
    <source>
        <dbReference type="ARBA" id="ARBA00044717"/>
    </source>
</evidence>
<organism evidence="20 21">
    <name type="scientific">Komagataella pastoris</name>
    <name type="common">Yeast</name>
    <name type="synonym">Pichia pastoris</name>
    <dbReference type="NCBI Taxonomy" id="4922"/>
    <lineage>
        <taxon>Eukaryota</taxon>
        <taxon>Fungi</taxon>
        <taxon>Dikarya</taxon>
        <taxon>Ascomycota</taxon>
        <taxon>Saccharomycotina</taxon>
        <taxon>Pichiomycetes</taxon>
        <taxon>Pichiales</taxon>
        <taxon>Pichiaceae</taxon>
        <taxon>Komagataella</taxon>
    </lineage>
</organism>
<dbReference type="GO" id="GO:0016757">
    <property type="term" value="F:glycosyltransferase activity"/>
    <property type="evidence" value="ECO:0007669"/>
    <property type="project" value="UniProtKB-KW"/>
</dbReference>
<feature type="transmembrane region" description="Helical" evidence="19">
    <location>
        <begin position="127"/>
        <end position="146"/>
    </location>
</feature>
<reference evidence="20 21" key="1">
    <citation type="submission" date="2016-02" db="EMBL/GenBank/DDBJ databases">
        <title>Comparative genomic and transcriptomic foundation for Pichia pastoris.</title>
        <authorList>
            <person name="Love K.R."/>
            <person name="Shah K.A."/>
            <person name="Whittaker C.A."/>
            <person name="Wu J."/>
            <person name="Bartlett M.C."/>
            <person name="Ma D."/>
            <person name="Leeson R.L."/>
            <person name="Priest M."/>
            <person name="Young S.K."/>
            <person name="Love J.C."/>
        </authorList>
    </citation>
    <scope>NUCLEOTIDE SEQUENCE [LARGE SCALE GENOMIC DNA]</scope>
    <source>
        <strain evidence="20 21">ATCC 28485</strain>
    </source>
</reference>
<comment type="similarity">
    <text evidence="4">Belongs to the glycosyltransferase 4 family.</text>
</comment>
<evidence type="ECO:0000256" key="15">
    <source>
        <dbReference type="ARBA" id="ARBA00029567"/>
    </source>
</evidence>
<dbReference type="OrthoDB" id="10262326at2759"/>
<dbReference type="EC" id="2.7.8.15" evidence="5"/>
<evidence type="ECO:0000256" key="11">
    <source>
        <dbReference type="ARBA" id="ARBA00022824"/>
    </source>
</evidence>
<keyword evidence="14 19" id="KW-0472">Membrane</keyword>
<keyword evidence="21" id="KW-1185">Reference proteome</keyword>
<accession>A0A1B2JBG1</accession>
<dbReference type="InterPro" id="IPR033895">
    <property type="entry name" value="GPT"/>
</dbReference>
<evidence type="ECO:0000256" key="19">
    <source>
        <dbReference type="SAM" id="Phobius"/>
    </source>
</evidence>
<feature type="transmembrane region" description="Helical" evidence="19">
    <location>
        <begin position="318"/>
        <end position="338"/>
    </location>
</feature>
<feature type="transmembrane region" description="Helical" evidence="19">
    <location>
        <begin position="74"/>
        <end position="95"/>
    </location>
</feature>
<protein>
    <recommendedName>
        <fullName evidence="6">UDP-N-acetylglucosamine--dolichyl-phosphate N-acetylglucosaminephosphotransferase</fullName>
        <ecNumber evidence="5">2.7.8.15</ecNumber>
    </recommendedName>
    <alternativeName>
        <fullName evidence="15">GlcNAc-1-P transferase</fullName>
    </alternativeName>
    <alternativeName>
        <fullName evidence="16">N-acetylglucosamine-1-phosphate transferase</fullName>
    </alternativeName>
</protein>
<dbReference type="GO" id="GO:0046872">
    <property type="term" value="F:metal ion binding"/>
    <property type="evidence" value="ECO:0007669"/>
    <property type="project" value="UniProtKB-KW"/>
</dbReference>
<dbReference type="GO" id="GO:0005789">
    <property type="term" value="C:endoplasmic reticulum membrane"/>
    <property type="evidence" value="ECO:0007669"/>
    <property type="project" value="UniProtKB-SubCell"/>
</dbReference>
<keyword evidence="9 19" id="KW-0812">Transmembrane</keyword>
<evidence type="ECO:0000256" key="1">
    <source>
        <dbReference type="ARBA" id="ARBA00001946"/>
    </source>
</evidence>
<comment type="cofactor">
    <cofactor evidence="1">
        <name>Mg(2+)</name>
        <dbReference type="ChEBI" id="CHEBI:18420"/>
    </cofactor>
</comment>
<dbReference type="PANTHER" id="PTHR10571">
    <property type="entry name" value="UDP-N-ACETYLGLUCOSAMINE--DOLICHYL-PHOSPHATE N-ACETYLGLUCOSAMINEPHOSPHOTRANSFERASE"/>
    <property type="match status" value="1"/>
</dbReference>
<evidence type="ECO:0000256" key="2">
    <source>
        <dbReference type="ARBA" id="ARBA00004477"/>
    </source>
</evidence>
<feature type="transmembrane region" description="Helical" evidence="19">
    <location>
        <begin position="424"/>
        <end position="451"/>
    </location>
</feature>
<evidence type="ECO:0000256" key="9">
    <source>
        <dbReference type="ARBA" id="ARBA00022692"/>
    </source>
</evidence>
<dbReference type="GO" id="GO:0003975">
    <property type="term" value="F:UDP-N-acetylglucosamine-dolichyl-phosphate N-acetylglucosaminephosphotransferase activity"/>
    <property type="evidence" value="ECO:0007669"/>
    <property type="project" value="UniProtKB-EC"/>
</dbReference>
<dbReference type="AlphaFoldDB" id="A0A1B2JBG1"/>
<dbReference type="Proteomes" id="UP000094565">
    <property type="component" value="Chromosome 2"/>
</dbReference>
<sequence length="467" mass="52141">MQQLPKVGLLAVSMALICHTYSPLQPIQSSIGFAILGYLLSDYLIPATAPYFIKIGLFGKDLSKKDKPVIPETIGIIPAVVYLFIMFSFIPFMFFKFLVVDTSGGGSRDTGVDLETADSNYFPHNKLSSYLSGVLSLESMVLLGLLDDLFDIRWRHKFFLPAIAAIPLLIVYYVDFGVTHILIPTFIKNIFGFEAVSIDLGALYYGYMGAVAIFCPNSINILAGINGLEVGQSVVLAVLLLLNDFCYLIPASLRSTPAYETHLMSTCILVPFLGVSLSLLKFNWYPAKVFVGDTFCYFSGMVFAFVGISGHFSKTLLLFFLPQIFNFVYSIPQLFGLVECPRHRLPRFNQEDNMMYPSHAVFKKRLPKLIEKGMLILEALGLLEVVEEEMKNDNGTEIVIKECSNFTLINLVLVWFGPMREDKLCFVILLLQFSIGLISLVARHTIAALLFGYDNLSIFNLSILSSN</sequence>
<evidence type="ECO:0000256" key="10">
    <source>
        <dbReference type="ARBA" id="ARBA00022723"/>
    </source>
</evidence>
<proteinExistence type="inferred from homology"/>
<keyword evidence="13 19" id="KW-1133">Transmembrane helix</keyword>
<feature type="transmembrane region" description="Helical" evidence="19">
    <location>
        <begin position="158"/>
        <end position="183"/>
    </location>
</feature>
<evidence type="ECO:0000313" key="21">
    <source>
        <dbReference type="Proteomes" id="UP000094565"/>
    </source>
</evidence>
<keyword evidence="7" id="KW-0328">Glycosyltransferase</keyword>
<gene>
    <name evidence="20" type="ORF">ATY40_BA7502427</name>
</gene>
<comment type="pathway">
    <text evidence="3">Protein modification; protein glycosylation.</text>
</comment>
<comment type="subcellular location">
    <subcellularLocation>
        <location evidence="2">Endoplasmic reticulum membrane</location>
        <topology evidence="2">Multi-pass membrane protein</topology>
    </subcellularLocation>
</comment>
<evidence type="ECO:0000256" key="16">
    <source>
        <dbReference type="ARBA" id="ARBA00033238"/>
    </source>
</evidence>
<feature type="transmembrane region" description="Helical" evidence="19">
    <location>
        <begin position="294"/>
        <end position="312"/>
    </location>
</feature>
<dbReference type="EMBL" id="CP014585">
    <property type="protein sequence ID" value="ANZ75373.1"/>
    <property type="molecule type" value="Genomic_DNA"/>
</dbReference>
<dbReference type="GO" id="GO:0006488">
    <property type="term" value="P:dolichol-linked oligosaccharide biosynthetic process"/>
    <property type="evidence" value="ECO:0007669"/>
    <property type="project" value="InterPro"/>
</dbReference>
<dbReference type="CDD" id="cd06855">
    <property type="entry name" value="GT_GPT_euk"/>
    <property type="match status" value="1"/>
</dbReference>
<evidence type="ECO:0000256" key="7">
    <source>
        <dbReference type="ARBA" id="ARBA00022676"/>
    </source>
</evidence>
<evidence type="ECO:0000256" key="6">
    <source>
        <dbReference type="ARBA" id="ARBA00017659"/>
    </source>
</evidence>
<comment type="catalytic activity">
    <reaction evidence="18">
        <text>a di-trans,poly-cis-dolichyl phosphate + UDP-N-acetyl-alpha-D-glucosamine = an N-acetyl-alpha-D-glucosaminyl-diphospho-di-trans,poly-cis-dolichol + UMP</text>
        <dbReference type="Rhea" id="RHEA:13289"/>
        <dbReference type="Rhea" id="RHEA-COMP:19498"/>
        <dbReference type="Rhea" id="RHEA-COMP:19507"/>
        <dbReference type="ChEBI" id="CHEBI:57683"/>
        <dbReference type="ChEBI" id="CHEBI:57705"/>
        <dbReference type="ChEBI" id="CHEBI:57865"/>
        <dbReference type="ChEBI" id="CHEBI:58427"/>
        <dbReference type="EC" id="2.7.8.15"/>
    </reaction>
    <physiologicalReaction direction="left-to-right" evidence="18">
        <dbReference type="Rhea" id="RHEA:13290"/>
    </physiologicalReaction>
</comment>
<feature type="transmembrane region" description="Helical" evidence="19">
    <location>
        <begin position="30"/>
        <end position="53"/>
    </location>
</feature>
<keyword evidence="11" id="KW-0256">Endoplasmic reticulum</keyword>
<dbReference type="UniPathway" id="UPA00378"/>
<evidence type="ECO:0000256" key="14">
    <source>
        <dbReference type="ARBA" id="ARBA00023136"/>
    </source>
</evidence>
<dbReference type="PANTHER" id="PTHR10571:SF0">
    <property type="entry name" value="UDP-N-ACETYLGLUCOSAMINE--DOLICHYL-PHOSPHATE N-ACETYLGLUCOSAMINEPHOSPHOTRANSFERASE"/>
    <property type="match status" value="1"/>
</dbReference>
<evidence type="ECO:0000256" key="3">
    <source>
        <dbReference type="ARBA" id="ARBA00004922"/>
    </source>
</evidence>
<evidence type="ECO:0000313" key="20">
    <source>
        <dbReference type="EMBL" id="ANZ75373.1"/>
    </source>
</evidence>
<keyword evidence="8" id="KW-0808">Transferase</keyword>
<evidence type="ECO:0000256" key="5">
    <source>
        <dbReference type="ARBA" id="ARBA00013225"/>
    </source>
</evidence>
<feature type="transmembrane region" description="Helical" evidence="19">
    <location>
        <begin position="262"/>
        <end position="282"/>
    </location>
</feature>
<feature type="transmembrane region" description="Helical" evidence="19">
    <location>
        <begin position="203"/>
        <end position="223"/>
    </location>
</feature>